<dbReference type="Proteomes" id="UP000326903">
    <property type="component" value="Unassembled WGS sequence"/>
</dbReference>
<proteinExistence type="inferred from homology"/>
<evidence type="ECO:0000256" key="7">
    <source>
        <dbReference type="PROSITE-ProRule" id="PRU01373"/>
    </source>
</evidence>
<keyword evidence="4 7" id="KW-0133">Cell shape</keyword>
<feature type="active site" description="Nucleophile" evidence="7">
    <location>
        <position position="167"/>
    </location>
</feature>
<dbReference type="InterPro" id="IPR005490">
    <property type="entry name" value="LD_TPept_cat_dom"/>
</dbReference>
<dbReference type="PANTHER" id="PTHR36699:SF1">
    <property type="entry name" value="L,D-TRANSPEPTIDASE YAFK-RELATED"/>
    <property type="match status" value="1"/>
</dbReference>
<evidence type="ECO:0000256" key="4">
    <source>
        <dbReference type="ARBA" id="ARBA00022960"/>
    </source>
</evidence>
<evidence type="ECO:0000256" key="5">
    <source>
        <dbReference type="ARBA" id="ARBA00022984"/>
    </source>
</evidence>
<gene>
    <name evidence="9" type="ORF">FW778_03060</name>
</gene>
<keyword evidence="5 7" id="KW-0573">Peptidoglycan synthesis</keyword>
<dbReference type="PROSITE" id="PS52029">
    <property type="entry name" value="LD_TPASE"/>
    <property type="match status" value="1"/>
</dbReference>
<keyword evidence="6 7" id="KW-0961">Cell wall biogenesis/degradation</keyword>
<dbReference type="GO" id="GO:0016740">
    <property type="term" value="F:transferase activity"/>
    <property type="evidence" value="ECO:0007669"/>
    <property type="project" value="UniProtKB-KW"/>
</dbReference>
<evidence type="ECO:0000256" key="1">
    <source>
        <dbReference type="ARBA" id="ARBA00004752"/>
    </source>
</evidence>
<evidence type="ECO:0000256" key="3">
    <source>
        <dbReference type="ARBA" id="ARBA00022679"/>
    </source>
</evidence>
<feature type="active site" description="Proton donor/acceptor" evidence="7">
    <location>
        <position position="159"/>
    </location>
</feature>
<evidence type="ECO:0000259" key="8">
    <source>
        <dbReference type="PROSITE" id="PS52029"/>
    </source>
</evidence>
<keyword evidence="3" id="KW-0808">Transferase</keyword>
<reference evidence="9 10" key="1">
    <citation type="submission" date="2019-09" db="EMBL/GenBank/DDBJ databases">
        <title>Draft genome sequence of Ginsengibacter sp. BR5-29.</title>
        <authorList>
            <person name="Im W.-T."/>
        </authorList>
    </citation>
    <scope>NUCLEOTIDE SEQUENCE [LARGE SCALE GENOMIC DNA]</scope>
    <source>
        <strain evidence="9 10">BR5-29</strain>
    </source>
</reference>
<dbReference type="EMBL" id="VYQF01000001">
    <property type="protein sequence ID" value="KAA9041035.1"/>
    <property type="molecule type" value="Genomic_DNA"/>
</dbReference>
<comment type="similarity">
    <text evidence="2">Belongs to the YkuD family.</text>
</comment>
<evidence type="ECO:0000313" key="9">
    <source>
        <dbReference type="EMBL" id="KAA9041035.1"/>
    </source>
</evidence>
<organism evidence="9 10">
    <name type="scientific">Ginsengibacter hankyongi</name>
    <dbReference type="NCBI Taxonomy" id="2607284"/>
    <lineage>
        <taxon>Bacteria</taxon>
        <taxon>Pseudomonadati</taxon>
        <taxon>Bacteroidota</taxon>
        <taxon>Chitinophagia</taxon>
        <taxon>Chitinophagales</taxon>
        <taxon>Chitinophagaceae</taxon>
        <taxon>Ginsengibacter</taxon>
    </lineage>
</organism>
<feature type="domain" description="L,D-TPase catalytic" evidence="8">
    <location>
        <begin position="65"/>
        <end position="198"/>
    </location>
</feature>
<dbReference type="PANTHER" id="PTHR36699">
    <property type="entry name" value="LD-TRANSPEPTIDASE"/>
    <property type="match status" value="1"/>
</dbReference>
<dbReference type="GO" id="GO:0071555">
    <property type="term" value="P:cell wall organization"/>
    <property type="evidence" value="ECO:0007669"/>
    <property type="project" value="UniProtKB-UniRule"/>
</dbReference>
<dbReference type="InterPro" id="IPR038063">
    <property type="entry name" value="Transpep_catalytic_dom"/>
</dbReference>
<accession>A0A5J5IJ07</accession>
<name>A0A5J5IJ07_9BACT</name>
<dbReference type="CDD" id="cd16913">
    <property type="entry name" value="YkuD_like"/>
    <property type="match status" value="1"/>
</dbReference>
<dbReference type="GO" id="GO:0004180">
    <property type="term" value="F:carboxypeptidase activity"/>
    <property type="evidence" value="ECO:0007669"/>
    <property type="project" value="UniProtKB-ARBA"/>
</dbReference>
<dbReference type="RefSeq" id="WP_150413124.1">
    <property type="nucleotide sequence ID" value="NZ_VYQF01000001.1"/>
</dbReference>
<dbReference type="UniPathway" id="UPA00219"/>
<dbReference type="GO" id="GO:0009252">
    <property type="term" value="P:peptidoglycan biosynthetic process"/>
    <property type="evidence" value="ECO:0007669"/>
    <property type="project" value="UniProtKB-UniPathway"/>
</dbReference>
<dbReference type="GO" id="GO:0008360">
    <property type="term" value="P:regulation of cell shape"/>
    <property type="evidence" value="ECO:0007669"/>
    <property type="project" value="UniProtKB-UniRule"/>
</dbReference>
<sequence>MLSRISAFIFTFLVIFFTSFISNAQNSFVAQEKSSFRLASIFNSKEDTLQKEFAAKGLEWPAKYVYIRSFKYDAQLEVWVKNAPKERYKLFKTYKVCMQSGTMGPKRLQGDYQVPEGFYYINEFNPHSNYHLALGLNYPNASDRILSDSLRPGNSIYIHGSCVSVGCIPVTDEEIEEIYIIASYAKSNGEDFIPVHVFPFRYNSRRSMEYFKTTAKNNPSLQKFAMELKGAYDKFEDTHQVPLVLIDRKGDYVID</sequence>
<evidence type="ECO:0000256" key="6">
    <source>
        <dbReference type="ARBA" id="ARBA00023316"/>
    </source>
</evidence>
<evidence type="ECO:0000313" key="10">
    <source>
        <dbReference type="Proteomes" id="UP000326903"/>
    </source>
</evidence>
<evidence type="ECO:0000256" key="2">
    <source>
        <dbReference type="ARBA" id="ARBA00005992"/>
    </source>
</evidence>
<dbReference type="AlphaFoldDB" id="A0A5J5IJ07"/>
<keyword evidence="10" id="KW-1185">Reference proteome</keyword>
<comment type="pathway">
    <text evidence="1 7">Cell wall biogenesis; peptidoglycan biosynthesis.</text>
</comment>
<dbReference type="SUPFAM" id="SSF141523">
    <property type="entry name" value="L,D-transpeptidase catalytic domain-like"/>
    <property type="match status" value="1"/>
</dbReference>
<protein>
    <submittedName>
        <fullName evidence="9">L,D-transpeptidase family protein</fullName>
    </submittedName>
</protein>
<dbReference type="Pfam" id="PF03734">
    <property type="entry name" value="YkuD"/>
    <property type="match status" value="1"/>
</dbReference>
<comment type="caution">
    <text evidence="9">The sequence shown here is derived from an EMBL/GenBank/DDBJ whole genome shotgun (WGS) entry which is preliminary data.</text>
</comment>